<proteinExistence type="predicted"/>
<reference evidence="1 2" key="1">
    <citation type="submission" date="2016-10" db="EMBL/GenBank/DDBJ databases">
        <title>The genome sequence of Colletotrichum fioriniae PJ7.</title>
        <authorList>
            <person name="Baroncelli R."/>
        </authorList>
    </citation>
    <scope>NUCLEOTIDE SEQUENCE [LARGE SCALE GENOMIC DNA]</scope>
    <source>
        <strain evidence="1">Col 31</strain>
    </source>
</reference>
<sequence length="32" mass="3573">MAHNVMPLSIGELTVHTRSIRNFLRDPIAVPS</sequence>
<evidence type="ECO:0000313" key="1">
    <source>
        <dbReference type="EMBL" id="KAK1467329.1"/>
    </source>
</evidence>
<name>A0AAI9Y053_9PEZI</name>
<protein>
    <submittedName>
        <fullName evidence="1">Uncharacterized protein</fullName>
    </submittedName>
</protein>
<gene>
    <name evidence="1" type="ORF">CMEL01_11322</name>
</gene>
<dbReference type="EMBL" id="MLGG01000002">
    <property type="protein sequence ID" value="KAK1467329.1"/>
    <property type="molecule type" value="Genomic_DNA"/>
</dbReference>
<accession>A0AAI9Y053</accession>
<evidence type="ECO:0000313" key="2">
    <source>
        <dbReference type="Proteomes" id="UP001239795"/>
    </source>
</evidence>
<dbReference type="Proteomes" id="UP001239795">
    <property type="component" value="Unassembled WGS sequence"/>
</dbReference>
<dbReference type="AlphaFoldDB" id="A0AAI9Y053"/>
<keyword evidence="2" id="KW-1185">Reference proteome</keyword>
<comment type="caution">
    <text evidence="1">The sequence shown here is derived from an EMBL/GenBank/DDBJ whole genome shotgun (WGS) entry which is preliminary data.</text>
</comment>
<organism evidence="1 2">
    <name type="scientific">Colletotrichum melonis</name>
    <dbReference type="NCBI Taxonomy" id="1209925"/>
    <lineage>
        <taxon>Eukaryota</taxon>
        <taxon>Fungi</taxon>
        <taxon>Dikarya</taxon>
        <taxon>Ascomycota</taxon>
        <taxon>Pezizomycotina</taxon>
        <taxon>Sordariomycetes</taxon>
        <taxon>Hypocreomycetidae</taxon>
        <taxon>Glomerellales</taxon>
        <taxon>Glomerellaceae</taxon>
        <taxon>Colletotrichum</taxon>
        <taxon>Colletotrichum acutatum species complex</taxon>
    </lineage>
</organism>